<accession>A0A2M8W1V9</accession>
<reference evidence="2 3" key="1">
    <citation type="submission" date="2017-11" db="EMBL/GenBank/DDBJ databases">
        <title>Genomic Encyclopedia of Archaeal and Bacterial Type Strains, Phase II (KMG-II): From Individual Species to Whole Genera.</title>
        <authorList>
            <person name="Goeker M."/>
        </authorList>
    </citation>
    <scope>NUCLEOTIDE SEQUENCE [LARGE SCALE GENOMIC DNA]</scope>
    <source>
        <strain evidence="2 3">DSM 29128</strain>
    </source>
</reference>
<dbReference type="RefSeq" id="WP_100368875.1">
    <property type="nucleotide sequence ID" value="NZ_PGTY01000003.1"/>
</dbReference>
<sequence>MNNQTGKINRAHQTGRVKKVRLPDPPAPFLADLFFGALEPRDATKTVVAGSGQTELNGTFILIEAARRPDIETVLQGFKVDYLPLYQGVSADEYALHAPYIAQIKEGSRAADWLIEESWGQGWGVWLRSARSLAELRKHFRKFTQLYNPTEDRWFVFRFYAPETMRRIVPALPPRDFAAFTQEIAAYITPDPSGECALLI</sequence>
<comment type="caution">
    <text evidence="2">The sequence shown here is derived from an EMBL/GenBank/DDBJ whole genome shotgun (WGS) entry which is preliminary data.</text>
</comment>
<dbReference type="InterPro" id="IPR025391">
    <property type="entry name" value="DUF4123"/>
</dbReference>
<protein>
    <submittedName>
        <fullName evidence="2">Uncharacterized protein DUF4123</fullName>
    </submittedName>
</protein>
<dbReference type="AlphaFoldDB" id="A0A2M8W1V9"/>
<evidence type="ECO:0000313" key="2">
    <source>
        <dbReference type="EMBL" id="PJI84913.1"/>
    </source>
</evidence>
<keyword evidence="3" id="KW-1185">Reference proteome</keyword>
<dbReference type="EMBL" id="PGTY01000003">
    <property type="protein sequence ID" value="PJI84913.1"/>
    <property type="molecule type" value="Genomic_DNA"/>
</dbReference>
<dbReference type="OrthoDB" id="6431152at2"/>
<evidence type="ECO:0000313" key="3">
    <source>
        <dbReference type="Proteomes" id="UP000228531"/>
    </source>
</evidence>
<gene>
    <name evidence="2" type="ORF">BC777_2906</name>
</gene>
<name>A0A2M8W1V9_9RHOB</name>
<evidence type="ECO:0000259" key="1">
    <source>
        <dbReference type="Pfam" id="PF13503"/>
    </source>
</evidence>
<dbReference type="Proteomes" id="UP000228531">
    <property type="component" value="Unassembled WGS sequence"/>
</dbReference>
<dbReference type="Pfam" id="PF13503">
    <property type="entry name" value="DUF4123"/>
    <property type="match status" value="1"/>
</dbReference>
<organism evidence="2 3">
    <name type="scientific">Yoonia maricola</name>
    <dbReference type="NCBI Taxonomy" id="420999"/>
    <lineage>
        <taxon>Bacteria</taxon>
        <taxon>Pseudomonadati</taxon>
        <taxon>Pseudomonadota</taxon>
        <taxon>Alphaproteobacteria</taxon>
        <taxon>Rhodobacterales</taxon>
        <taxon>Paracoccaceae</taxon>
        <taxon>Yoonia</taxon>
    </lineage>
</organism>
<feature type="domain" description="DUF4123" evidence="1">
    <location>
        <begin position="60"/>
        <end position="176"/>
    </location>
</feature>
<proteinExistence type="predicted"/>